<dbReference type="EMBL" id="BQKI01000010">
    <property type="protein sequence ID" value="GJN04159.1"/>
    <property type="molecule type" value="Genomic_DNA"/>
</dbReference>
<sequence length="82" mass="9262">MATTEMPIIRWALLHLVTVELVNIQLLCQSRLQGPACLMAQKDLQWAEGSRRILAMLLSCCIFYAGDSLVLPNTMCLVNQLW</sequence>
<evidence type="ECO:0008006" key="3">
    <source>
        <dbReference type="Google" id="ProtNLM"/>
    </source>
</evidence>
<reference evidence="1" key="1">
    <citation type="journal article" date="2018" name="DNA Res.">
        <title>Multiple hybrid de novo genome assembly of finger millet, an orphan allotetraploid crop.</title>
        <authorList>
            <person name="Hatakeyama M."/>
            <person name="Aluri S."/>
            <person name="Balachadran M.T."/>
            <person name="Sivarajan S.R."/>
            <person name="Patrignani A."/>
            <person name="Gruter S."/>
            <person name="Poveda L."/>
            <person name="Shimizu-Inatsugi R."/>
            <person name="Baeten J."/>
            <person name="Francoijs K.J."/>
            <person name="Nataraja K.N."/>
            <person name="Reddy Y.A.N."/>
            <person name="Phadnis S."/>
            <person name="Ravikumar R.L."/>
            <person name="Schlapbach R."/>
            <person name="Sreeman S.M."/>
            <person name="Shimizu K.K."/>
        </authorList>
    </citation>
    <scope>NUCLEOTIDE SEQUENCE</scope>
</reference>
<proteinExistence type="predicted"/>
<keyword evidence="2" id="KW-1185">Reference proteome</keyword>
<protein>
    <recommendedName>
        <fullName evidence="3">Secreted protein</fullName>
    </recommendedName>
</protein>
<name>A0AAV5D1L9_ELECO</name>
<accession>A0AAV5D1L9</accession>
<evidence type="ECO:0000313" key="2">
    <source>
        <dbReference type="Proteomes" id="UP001054889"/>
    </source>
</evidence>
<dbReference type="Proteomes" id="UP001054889">
    <property type="component" value="Unassembled WGS sequence"/>
</dbReference>
<gene>
    <name evidence="1" type="primary">ga21682</name>
    <name evidence="1" type="ORF">PR202_ga21682</name>
</gene>
<dbReference type="AlphaFoldDB" id="A0AAV5D1L9"/>
<evidence type="ECO:0000313" key="1">
    <source>
        <dbReference type="EMBL" id="GJN04159.1"/>
    </source>
</evidence>
<organism evidence="1 2">
    <name type="scientific">Eleusine coracana subsp. coracana</name>
    <dbReference type="NCBI Taxonomy" id="191504"/>
    <lineage>
        <taxon>Eukaryota</taxon>
        <taxon>Viridiplantae</taxon>
        <taxon>Streptophyta</taxon>
        <taxon>Embryophyta</taxon>
        <taxon>Tracheophyta</taxon>
        <taxon>Spermatophyta</taxon>
        <taxon>Magnoliopsida</taxon>
        <taxon>Liliopsida</taxon>
        <taxon>Poales</taxon>
        <taxon>Poaceae</taxon>
        <taxon>PACMAD clade</taxon>
        <taxon>Chloridoideae</taxon>
        <taxon>Cynodonteae</taxon>
        <taxon>Eleusininae</taxon>
        <taxon>Eleusine</taxon>
    </lineage>
</organism>
<reference evidence="1" key="2">
    <citation type="submission" date="2021-12" db="EMBL/GenBank/DDBJ databases">
        <title>Resequencing data analysis of finger millet.</title>
        <authorList>
            <person name="Hatakeyama M."/>
            <person name="Aluri S."/>
            <person name="Balachadran M.T."/>
            <person name="Sivarajan S.R."/>
            <person name="Poveda L."/>
            <person name="Shimizu-Inatsugi R."/>
            <person name="Schlapbach R."/>
            <person name="Sreeman S.M."/>
            <person name="Shimizu K.K."/>
        </authorList>
    </citation>
    <scope>NUCLEOTIDE SEQUENCE</scope>
</reference>
<comment type="caution">
    <text evidence="1">The sequence shown here is derived from an EMBL/GenBank/DDBJ whole genome shotgun (WGS) entry which is preliminary data.</text>
</comment>